<evidence type="ECO:0000313" key="4">
    <source>
        <dbReference type="Proteomes" id="UP001556709"/>
    </source>
</evidence>
<keyword evidence="1" id="KW-0812">Transmembrane</keyword>
<keyword evidence="1" id="KW-0472">Membrane</keyword>
<evidence type="ECO:0000256" key="1">
    <source>
        <dbReference type="SAM" id="Phobius"/>
    </source>
</evidence>
<dbReference type="Gene3D" id="3.40.50.620">
    <property type="entry name" value="HUPs"/>
    <property type="match status" value="1"/>
</dbReference>
<proteinExistence type="predicted"/>
<dbReference type="Pfam" id="PF02698">
    <property type="entry name" value="DUF218"/>
    <property type="match status" value="1"/>
</dbReference>
<reference evidence="3 4" key="1">
    <citation type="submission" date="2024-02" db="EMBL/GenBank/DDBJ databases">
        <title>New especies of Spiribacter isolated from saline water.</title>
        <authorList>
            <person name="Leon M.J."/>
            <person name="De La Haba R."/>
            <person name="Sanchez-Porro C."/>
            <person name="Ventosa A."/>
        </authorList>
    </citation>
    <scope>NUCLEOTIDE SEQUENCE [LARGE SCALE GENOMIC DNA]</scope>
    <source>
        <strain evidence="4">ag22IC6-390</strain>
    </source>
</reference>
<dbReference type="CDD" id="cd06259">
    <property type="entry name" value="YdcF-like"/>
    <property type="match status" value="1"/>
</dbReference>
<feature type="domain" description="DUF218" evidence="2">
    <location>
        <begin position="97"/>
        <end position="273"/>
    </location>
</feature>
<dbReference type="RefSeq" id="WP_367957715.1">
    <property type="nucleotide sequence ID" value="NZ_JBAKFH010000006.1"/>
</dbReference>
<dbReference type="InterPro" id="IPR003848">
    <property type="entry name" value="DUF218"/>
</dbReference>
<dbReference type="InterPro" id="IPR014729">
    <property type="entry name" value="Rossmann-like_a/b/a_fold"/>
</dbReference>
<name>A0ABV3TAX5_9GAMM</name>
<evidence type="ECO:0000313" key="3">
    <source>
        <dbReference type="EMBL" id="MEX0468769.1"/>
    </source>
</evidence>
<organism evidence="3 4">
    <name type="scientific">Spiribacter pallidus</name>
    <dbReference type="NCBI Taxonomy" id="1987936"/>
    <lineage>
        <taxon>Bacteria</taxon>
        <taxon>Pseudomonadati</taxon>
        <taxon>Pseudomonadota</taxon>
        <taxon>Gammaproteobacteria</taxon>
        <taxon>Chromatiales</taxon>
        <taxon>Ectothiorhodospiraceae</taxon>
        <taxon>Spiribacter</taxon>
    </lineage>
</organism>
<dbReference type="InterPro" id="IPR051599">
    <property type="entry name" value="Cell_Envelope_Assoc"/>
</dbReference>
<gene>
    <name evidence="3" type="ORF">V6X73_03360</name>
</gene>
<evidence type="ECO:0000259" key="2">
    <source>
        <dbReference type="Pfam" id="PF02698"/>
    </source>
</evidence>
<comment type="caution">
    <text evidence="3">The sequence shown here is derived from an EMBL/GenBank/DDBJ whole genome shotgun (WGS) entry which is preliminary data.</text>
</comment>
<accession>A0ABV3TAX5</accession>
<sequence length="283" mass="29819">MAQGKRVFFFTKLAGALLKPLSLVVLGLVVGLILAAFTRWRRSGLALIGVTTLALALISWWPVSNSLMAPLERVYAPIEVGAPDGARGQVLPRDVAAIVVLGGGAVDDPSLPLSAQLSATSLQRLIEGIRLWRLRSDALLVTSGALPRGRSQAAIAADLAVALGVPRAQIRMLPAARNTAEEAAAYAELLATVDGDGASAGPVEAAALRKPVVVSSASHLPRAIAEFKRQNLEPLPAPTAHRAIPQHFARPGDFAPEADDLRTTEAASHEFLGRLWAWLRGGK</sequence>
<keyword evidence="1" id="KW-1133">Transmembrane helix</keyword>
<dbReference type="PANTHER" id="PTHR30336">
    <property type="entry name" value="INNER MEMBRANE PROTEIN, PROBABLE PERMEASE"/>
    <property type="match status" value="1"/>
</dbReference>
<dbReference type="EMBL" id="JBAKFM010000001">
    <property type="protein sequence ID" value="MEX0468769.1"/>
    <property type="molecule type" value="Genomic_DNA"/>
</dbReference>
<dbReference type="Proteomes" id="UP001556709">
    <property type="component" value="Unassembled WGS sequence"/>
</dbReference>
<feature type="transmembrane region" description="Helical" evidence="1">
    <location>
        <begin position="20"/>
        <end position="37"/>
    </location>
</feature>
<dbReference type="PANTHER" id="PTHR30336:SF4">
    <property type="entry name" value="ENVELOPE BIOGENESIS FACTOR ELYC"/>
    <property type="match status" value="1"/>
</dbReference>
<feature type="transmembrane region" description="Helical" evidence="1">
    <location>
        <begin position="44"/>
        <end position="63"/>
    </location>
</feature>
<protein>
    <submittedName>
        <fullName evidence="3">ElyC/SanA/YdcF family protein</fullName>
    </submittedName>
</protein>
<keyword evidence="4" id="KW-1185">Reference proteome</keyword>